<name>A0AAP5IH24_9CYAN</name>
<dbReference type="RefSeq" id="WP_208345067.1">
    <property type="nucleotide sequence ID" value="NZ_CAWQFN010000580.1"/>
</dbReference>
<accession>A0AAP5IH24</accession>
<dbReference type="EMBL" id="JAALHA020000033">
    <property type="protein sequence ID" value="MDR9900387.1"/>
    <property type="molecule type" value="Genomic_DNA"/>
</dbReference>
<evidence type="ECO:0000313" key="1">
    <source>
        <dbReference type="EMBL" id="MDR9900387.1"/>
    </source>
</evidence>
<evidence type="ECO:0000313" key="2">
    <source>
        <dbReference type="Proteomes" id="UP000667802"/>
    </source>
</evidence>
<keyword evidence="2" id="KW-1185">Reference proteome</keyword>
<dbReference type="AlphaFoldDB" id="A0AAP5IH24"/>
<proteinExistence type="predicted"/>
<reference evidence="2" key="1">
    <citation type="journal article" date="2021" name="Science">
        <title>Hunting the eagle killer: A cyanobacterial neurotoxin causes vacuolar myelinopathy.</title>
        <authorList>
            <person name="Breinlinger S."/>
            <person name="Phillips T.J."/>
            <person name="Haram B.N."/>
            <person name="Mares J."/>
            <person name="Martinez Yerena J.A."/>
            <person name="Hrouzek P."/>
            <person name="Sobotka R."/>
            <person name="Henderson W.M."/>
            <person name="Schmieder P."/>
            <person name="Williams S.M."/>
            <person name="Lauderdale J.D."/>
            <person name="Wilde H.D."/>
            <person name="Gerrin W."/>
            <person name="Kust A."/>
            <person name="Washington J.W."/>
            <person name="Wagner C."/>
            <person name="Geier B."/>
            <person name="Liebeke M."/>
            <person name="Enke H."/>
            <person name="Niedermeyer T.H.J."/>
            <person name="Wilde S.B."/>
        </authorList>
    </citation>
    <scope>NUCLEOTIDE SEQUENCE [LARGE SCALE GENOMIC DNA]</scope>
    <source>
        <strain evidence="2">Thurmond2011</strain>
    </source>
</reference>
<gene>
    <name evidence="1" type="ORF">G7B40_038445</name>
</gene>
<dbReference type="Proteomes" id="UP000667802">
    <property type="component" value="Unassembled WGS sequence"/>
</dbReference>
<sequence length="61" mass="6891">MNKNLEEVECWNSLCTGISLHCRNNLRVSESSQESNISVSCAIALQVRRFSIAVHLRTQTL</sequence>
<protein>
    <submittedName>
        <fullName evidence="1">Uncharacterized protein</fullName>
    </submittedName>
</protein>
<comment type="caution">
    <text evidence="1">The sequence shown here is derived from an EMBL/GenBank/DDBJ whole genome shotgun (WGS) entry which is preliminary data.</text>
</comment>
<organism evidence="1 2">
    <name type="scientific">Aetokthonos hydrillicola Thurmond2011</name>
    <dbReference type="NCBI Taxonomy" id="2712845"/>
    <lineage>
        <taxon>Bacteria</taxon>
        <taxon>Bacillati</taxon>
        <taxon>Cyanobacteriota</taxon>
        <taxon>Cyanophyceae</taxon>
        <taxon>Nostocales</taxon>
        <taxon>Hapalosiphonaceae</taxon>
        <taxon>Aetokthonos</taxon>
    </lineage>
</organism>